<comment type="caution">
    <text evidence="1">The sequence shown here is derived from an EMBL/GenBank/DDBJ whole genome shotgun (WGS) entry which is preliminary data.</text>
</comment>
<feature type="non-terminal residue" evidence="1">
    <location>
        <position position="1"/>
    </location>
</feature>
<evidence type="ECO:0000313" key="1">
    <source>
        <dbReference type="EMBL" id="EME59261.1"/>
    </source>
</evidence>
<reference evidence="1 2" key="1">
    <citation type="journal article" date="2013" name="Genome Announc.">
        <title>Draft Genome Sequence of Amycolatopsis decaplanina Strain DSM 44594T.</title>
        <authorList>
            <person name="Kaur N."/>
            <person name="Kumar S."/>
            <person name="Bala M."/>
            <person name="Raghava G.P."/>
            <person name="Mayilraj S."/>
        </authorList>
    </citation>
    <scope>NUCLEOTIDE SEQUENCE [LARGE SCALE GENOMIC DNA]</scope>
    <source>
        <strain evidence="1 2">DSM 44594</strain>
    </source>
</reference>
<sequence>VAARSATLLLVTHEDLYGDAQLSTLAILRRCADEDLWTEAGAAAVSEYIVDVRDRFPADSPDYLTGGLVTTAFTLLQQLAMLTGETEHGLIDRLALAFHPDLTQPMEAS</sequence>
<organism evidence="1 2">
    <name type="scientific">Amycolatopsis decaplanina DSM 44594</name>
    <dbReference type="NCBI Taxonomy" id="1284240"/>
    <lineage>
        <taxon>Bacteria</taxon>
        <taxon>Bacillati</taxon>
        <taxon>Actinomycetota</taxon>
        <taxon>Actinomycetes</taxon>
        <taxon>Pseudonocardiales</taxon>
        <taxon>Pseudonocardiaceae</taxon>
        <taxon>Amycolatopsis</taxon>
    </lineage>
</organism>
<protein>
    <submittedName>
        <fullName evidence="1">Uncharacterized protein</fullName>
    </submittedName>
</protein>
<dbReference type="RefSeq" id="WP_007031219.1">
    <property type="nucleotide sequence ID" value="NZ_AOHO01000051.1"/>
</dbReference>
<dbReference type="Proteomes" id="UP000054226">
    <property type="component" value="Unassembled WGS sequence"/>
</dbReference>
<dbReference type="AlphaFoldDB" id="M2XDY4"/>
<keyword evidence="2" id="KW-1185">Reference proteome</keyword>
<name>M2XDY4_9PSEU</name>
<dbReference type="EMBL" id="AOHO01000051">
    <property type="protein sequence ID" value="EME59261.1"/>
    <property type="molecule type" value="Genomic_DNA"/>
</dbReference>
<proteinExistence type="predicted"/>
<accession>M2XDY4</accession>
<evidence type="ECO:0000313" key="2">
    <source>
        <dbReference type="Proteomes" id="UP000054226"/>
    </source>
</evidence>
<dbReference type="PATRIC" id="fig|1284240.4.peg.3412"/>
<gene>
    <name evidence="1" type="ORF">H074_16791</name>
</gene>